<comment type="caution">
    <text evidence="2">Lacks conserved residue(s) required for the propagation of feature annotation.</text>
</comment>
<name>A0A4W3IQW8_CALMI</name>
<dbReference type="PROSITE" id="PS50923">
    <property type="entry name" value="SUSHI"/>
    <property type="match status" value="1"/>
</dbReference>
<dbReference type="InParanoid" id="A0A4W3IQW8"/>
<sequence>LLWSSIALGLMLSPRKREDPGSIHRLGEILRASDTSLGSTVSFSCEEGYQIMGSFLITCHLVDGKPEWSTQVPYCEAIPKPEDRGFRVAVAMSVVSCIVILAMSLSFITSCVNHNKERRQQRKTQESASPTYYPPTYLPIPSVPLAPVCYTSPAPTTLPSVAGPSASQPLGSGTPSHSAIAASSLSSFKAGLKTFLFDRAFSSPLDSLPPPRSLPSLPSP</sequence>
<evidence type="ECO:0000256" key="2">
    <source>
        <dbReference type="PROSITE-ProRule" id="PRU00302"/>
    </source>
</evidence>
<evidence type="ECO:0000256" key="1">
    <source>
        <dbReference type="ARBA" id="ARBA00023157"/>
    </source>
</evidence>
<evidence type="ECO:0000313" key="5">
    <source>
        <dbReference type="Ensembl" id="ENSCMIP00000029906.1"/>
    </source>
</evidence>
<keyword evidence="2" id="KW-0768">Sushi</keyword>
<reference evidence="6" key="2">
    <citation type="journal article" date="2007" name="PLoS Biol.">
        <title>Survey sequencing and comparative analysis of the elephant shark (Callorhinchus milii) genome.</title>
        <authorList>
            <person name="Venkatesh B."/>
            <person name="Kirkness E.F."/>
            <person name="Loh Y.H."/>
            <person name="Halpern A.L."/>
            <person name="Lee A.P."/>
            <person name="Johnson J."/>
            <person name="Dandona N."/>
            <person name="Viswanathan L.D."/>
            <person name="Tay A."/>
            <person name="Venter J.C."/>
            <person name="Strausberg R.L."/>
            <person name="Brenner S."/>
        </authorList>
    </citation>
    <scope>NUCLEOTIDE SEQUENCE [LARGE SCALE GENOMIC DNA]</scope>
</reference>
<keyword evidence="1" id="KW-1015">Disulfide bond</keyword>
<keyword evidence="3" id="KW-0812">Transmembrane</keyword>
<protein>
    <recommendedName>
        <fullName evidence="4">Sushi domain-containing protein</fullName>
    </recommendedName>
</protein>
<reference evidence="5" key="5">
    <citation type="submission" date="2025-09" db="UniProtKB">
        <authorList>
            <consortium name="Ensembl"/>
        </authorList>
    </citation>
    <scope>IDENTIFICATION</scope>
</reference>
<dbReference type="Proteomes" id="UP000314986">
    <property type="component" value="Unassembled WGS sequence"/>
</dbReference>
<feature type="domain" description="Sushi" evidence="4">
    <location>
        <begin position="15"/>
        <end position="77"/>
    </location>
</feature>
<proteinExistence type="predicted"/>
<dbReference type="SMART" id="SM00032">
    <property type="entry name" value="CCP"/>
    <property type="match status" value="1"/>
</dbReference>
<reference evidence="5" key="4">
    <citation type="submission" date="2025-08" db="UniProtKB">
        <authorList>
            <consortium name="Ensembl"/>
        </authorList>
    </citation>
    <scope>IDENTIFICATION</scope>
</reference>
<evidence type="ECO:0000256" key="3">
    <source>
        <dbReference type="SAM" id="Phobius"/>
    </source>
</evidence>
<dbReference type="Pfam" id="PF00084">
    <property type="entry name" value="Sushi"/>
    <property type="match status" value="1"/>
</dbReference>
<keyword evidence="3" id="KW-0472">Membrane</keyword>
<dbReference type="InterPro" id="IPR035976">
    <property type="entry name" value="Sushi/SCR/CCP_sf"/>
</dbReference>
<keyword evidence="6" id="KW-1185">Reference proteome</keyword>
<evidence type="ECO:0000313" key="6">
    <source>
        <dbReference type="Proteomes" id="UP000314986"/>
    </source>
</evidence>
<keyword evidence="3" id="KW-1133">Transmembrane helix</keyword>
<reference evidence="6" key="1">
    <citation type="journal article" date="2006" name="Science">
        <title>Ancient noncoding elements conserved in the human genome.</title>
        <authorList>
            <person name="Venkatesh B."/>
            <person name="Kirkness E.F."/>
            <person name="Loh Y.H."/>
            <person name="Halpern A.L."/>
            <person name="Lee A.P."/>
            <person name="Johnson J."/>
            <person name="Dandona N."/>
            <person name="Viswanathan L.D."/>
            <person name="Tay A."/>
            <person name="Venter J.C."/>
            <person name="Strausberg R.L."/>
            <person name="Brenner S."/>
        </authorList>
    </citation>
    <scope>NUCLEOTIDE SEQUENCE [LARGE SCALE GENOMIC DNA]</scope>
</reference>
<feature type="transmembrane region" description="Helical" evidence="3">
    <location>
        <begin position="88"/>
        <end position="112"/>
    </location>
</feature>
<reference evidence="6" key="3">
    <citation type="journal article" date="2014" name="Nature">
        <title>Elephant shark genome provides unique insights into gnathostome evolution.</title>
        <authorList>
            <consortium name="International Elephant Shark Genome Sequencing Consortium"/>
            <person name="Venkatesh B."/>
            <person name="Lee A.P."/>
            <person name="Ravi V."/>
            <person name="Maurya A.K."/>
            <person name="Lian M.M."/>
            <person name="Swann J.B."/>
            <person name="Ohta Y."/>
            <person name="Flajnik M.F."/>
            <person name="Sutoh Y."/>
            <person name="Kasahara M."/>
            <person name="Hoon S."/>
            <person name="Gangu V."/>
            <person name="Roy S.W."/>
            <person name="Irimia M."/>
            <person name="Korzh V."/>
            <person name="Kondrychyn I."/>
            <person name="Lim Z.W."/>
            <person name="Tay B.H."/>
            <person name="Tohari S."/>
            <person name="Kong K.W."/>
            <person name="Ho S."/>
            <person name="Lorente-Galdos B."/>
            <person name="Quilez J."/>
            <person name="Marques-Bonet T."/>
            <person name="Raney B.J."/>
            <person name="Ingham P.W."/>
            <person name="Tay A."/>
            <person name="Hillier L.W."/>
            <person name="Minx P."/>
            <person name="Boehm T."/>
            <person name="Wilson R.K."/>
            <person name="Brenner S."/>
            <person name="Warren W.C."/>
        </authorList>
    </citation>
    <scope>NUCLEOTIDE SEQUENCE [LARGE SCALE GENOMIC DNA]</scope>
</reference>
<dbReference type="PANTHER" id="PTHR46879:SF2">
    <property type="entry name" value="MICROTUBULE-ASSOCIATED SERINE_THREONINE-PROTEIN KINASE 3"/>
    <property type="match status" value="1"/>
</dbReference>
<organism evidence="5 6">
    <name type="scientific">Callorhinchus milii</name>
    <name type="common">Ghost shark</name>
    <dbReference type="NCBI Taxonomy" id="7868"/>
    <lineage>
        <taxon>Eukaryota</taxon>
        <taxon>Metazoa</taxon>
        <taxon>Chordata</taxon>
        <taxon>Craniata</taxon>
        <taxon>Vertebrata</taxon>
        <taxon>Chondrichthyes</taxon>
        <taxon>Holocephali</taxon>
        <taxon>Chimaeriformes</taxon>
        <taxon>Callorhinchidae</taxon>
        <taxon>Callorhinchus</taxon>
    </lineage>
</organism>
<dbReference type="GeneTree" id="ENSGT01110000267943"/>
<dbReference type="CDD" id="cd00033">
    <property type="entry name" value="CCP"/>
    <property type="match status" value="1"/>
</dbReference>
<dbReference type="Ensembl" id="ENSCMIT00000030372.1">
    <property type="protein sequence ID" value="ENSCMIP00000029906.1"/>
    <property type="gene ID" value="ENSCMIG00000012910.1"/>
</dbReference>
<dbReference type="InterPro" id="IPR000436">
    <property type="entry name" value="Sushi_SCR_CCP_dom"/>
</dbReference>
<accession>A0A4W3IQW8</accession>
<dbReference type="SUPFAM" id="SSF57535">
    <property type="entry name" value="Complement control module/SCR domain"/>
    <property type="match status" value="1"/>
</dbReference>
<dbReference type="InterPro" id="IPR053067">
    <property type="entry name" value="SUSD3"/>
</dbReference>
<dbReference type="PANTHER" id="PTHR46879">
    <property type="entry name" value="SUSHI DOMAIN-CONTAINING PROTEIN 3"/>
    <property type="match status" value="1"/>
</dbReference>
<evidence type="ECO:0000259" key="4">
    <source>
        <dbReference type="PROSITE" id="PS50923"/>
    </source>
</evidence>
<dbReference type="Gene3D" id="2.10.70.10">
    <property type="entry name" value="Complement Module, domain 1"/>
    <property type="match status" value="1"/>
</dbReference>
<dbReference type="AlphaFoldDB" id="A0A4W3IQW8"/>